<dbReference type="AlphaFoldDB" id="A0A1I1L0X6"/>
<accession>A0A1I1L0X6</accession>
<evidence type="ECO:0000256" key="1">
    <source>
        <dbReference type="SAM" id="MobiDB-lite"/>
    </source>
</evidence>
<feature type="chain" id="PRO_5039641656" description="Lipoprotein" evidence="2">
    <location>
        <begin position="25"/>
        <end position="372"/>
    </location>
</feature>
<feature type="region of interest" description="Disordered" evidence="1">
    <location>
        <begin position="153"/>
        <end position="191"/>
    </location>
</feature>
<dbReference type="RefSeq" id="WP_074961715.1">
    <property type="nucleotide sequence ID" value="NZ_FOKQ01000017.1"/>
</dbReference>
<dbReference type="Proteomes" id="UP000182192">
    <property type="component" value="Unassembled WGS sequence"/>
</dbReference>
<evidence type="ECO:0000313" key="4">
    <source>
        <dbReference type="Proteomes" id="UP000182192"/>
    </source>
</evidence>
<name>A0A1I1L0X6_RUMAL</name>
<protein>
    <recommendedName>
        <fullName evidence="5">Lipoprotein</fullName>
    </recommendedName>
</protein>
<gene>
    <name evidence="3" type="ORF">SAMN02910406_02151</name>
</gene>
<proteinExistence type="predicted"/>
<evidence type="ECO:0008006" key="5">
    <source>
        <dbReference type="Google" id="ProtNLM"/>
    </source>
</evidence>
<feature type="compositionally biased region" description="Basic and acidic residues" evidence="1">
    <location>
        <begin position="153"/>
        <end position="179"/>
    </location>
</feature>
<reference evidence="3 4" key="1">
    <citation type="submission" date="2016-10" db="EMBL/GenBank/DDBJ databases">
        <authorList>
            <person name="de Groot N.N."/>
        </authorList>
    </citation>
    <scope>NUCLEOTIDE SEQUENCE [LARGE SCALE GENOMIC DNA]</scope>
    <source>
        <strain evidence="3 4">AR67</strain>
    </source>
</reference>
<dbReference type="PROSITE" id="PS51257">
    <property type="entry name" value="PROKAR_LIPOPROTEIN"/>
    <property type="match status" value="1"/>
</dbReference>
<sequence length="372" mass="41076">MNKLNNIKRGLFALTMCLSLSLCGCGNTEQTEGTGTSSAESQQSADVSEEVIIDYGDAESFESALNEGKNLEGKVVRFVAGEFHPDSKLGYDVWAGEHLNFVSSRNPDIKEGDTVTVRTTTVENMMGSWVINYEKVENAVVGDDTITYSKPKETTAAKTTEKPKTTTTAKETEKEDIKTETSAPDEPAEKDTYEHNKYYDIVETASFKNSIGYTIVIHKVLAKQNVSVSATLLAYGADNSVIGKSSDDIVLTEGQYNFFRYSFEGDVSNASIQANANAKSDSFMTGERNVVEMVQYNLSGDDLYITLQQTGDEIGAFAKFKLLFYKGDQIVDTEDGYFNIYAENLNGKGSTDVAKIWAYGTDFDRIEYIYEP</sequence>
<evidence type="ECO:0000256" key="2">
    <source>
        <dbReference type="SAM" id="SignalP"/>
    </source>
</evidence>
<evidence type="ECO:0000313" key="3">
    <source>
        <dbReference type="EMBL" id="SFC66737.1"/>
    </source>
</evidence>
<organism evidence="3 4">
    <name type="scientific">Ruminococcus albus</name>
    <dbReference type="NCBI Taxonomy" id="1264"/>
    <lineage>
        <taxon>Bacteria</taxon>
        <taxon>Bacillati</taxon>
        <taxon>Bacillota</taxon>
        <taxon>Clostridia</taxon>
        <taxon>Eubacteriales</taxon>
        <taxon>Oscillospiraceae</taxon>
        <taxon>Ruminococcus</taxon>
    </lineage>
</organism>
<keyword evidence="2" id="KW-0732">Signal</keyword>
<feature type="signal peptide" evidence="2">
    <location>
        <begin position="1"/>
        <end position="24"/>
    </location>
</feature>
<dbReference type="EMBL" id="FOKQ01000017">
    <property type="protein sequence ID" value="SFC66737.1"/>
    <property type="molecule type" value="Genomic_DNA"/>
</dbReference>